<name>A0AAD5N0Y2_PARTN</name>
<keyword evidence="2" id="KW-1185">Reference proteome</keyword>
<sequence length="56" mass="6370">MQRKDASDVLDLPMITNKPPYEVKAAGQHLMRSRPIQIGSPQLFVFMDVSLRGRTE</sequence>
<organism evidence="1 2">
    <name type="scientific">Parelaphostrongylus tenuis</name>
    <name type="common">Meningeal worm</name>
    <dbReference type="NCBI Taxonomy" id="148309"/>
    <lineage>
        <taxon>Eukaryota</taxon>
        <taxon>Metazoa</taxon>
        <taxon>Ecdysozoa</taxon>
        <taxon>Nematoda</taxon>
        <taxon>Chromadorea</taxon>
        <taxon>Rhabditida</taxon>
        <taxon>Rhabditina</taxon>
        <taxon>Rhabditomorpha</taxon>
        <taxon>Strongyloidea</taxon>
        <taxon>Metastrongylidae</taxon>
        <taxon>Parelaphostrongylus</taxon>
    </lineage>
</organism>
<gene>
    <name evidence="1" type="ORF">KIN20_015683</name>
</gene>
<dbReference type="EMBL" id="JAHQIW010003161">
    <property type="protein sequence ID" value="KAJ1357514.1"/>
    <property type="molecule type" value="Genomic_DNA"/>
</dbReference>
<proteinExistence type="predicted"/>
<dbReference type="AlphaFoldDB" id="A0AAD5N0Y2"/>
<accession>A0AAD5N0Y2</accession>
<dbReference type="Proteomes" id="UP001196413">
    <property type="component" value="Unassembled WGS sequence"/>
</dbReference>
<comment type="caution">
    <text evidence="1">The sequence shown here is derived from an EMBL/GenBank/DDBJ whole genome shotgun (WGS) entry which is preliminary data.</text>
</comment>
<reference evidence="1" key="1">
    <citation type="submission" date="2021-06" db="EMBL/GenBank/DDBJ databases">
        <title>Parelaphostrongylus tenuis whole genome reference sequence.</title>
        <authorList>
            <person name="Garwood T.J."/>
            <person name="Larsen P.A."/>
            <person name="Fountain-Jones N.M."/>
            <person name="Garbe J.R."/>
            <person name="Macchietto M.G."/>
            <person name="Kania S.A."/>
            <person name="Gerhold R.W."/>
            <person name="Richards J.E."/>
            <person name="Wolf T.M."/>
        </authorList>
    </citation>
    <scope>NUCLEOTIDE SEQUENCE</scope>
    <source>
        <strain evidence="1">MNPRO001-30</strain>
        <tissue evidence="1">Meninges</tissue>
    </source>
</reference>
<evidence type="ECO:0000313" key="1">
    <source>
        <dbReference type="EMBL" id="KAJ1357514.1"/>
    </source>
</evidence>
<protein>
    <submittedName>
        <fullName evidence="1">Uncharacterized protein</fullName>
    </submittedName>
</protein>
<evidence type="ECO:0000313" key="2">
    <source>
        <dbReference type="Proteomes" id="UP001196413"/>
    </source>
</evidence>